<protein>
    <recommendedName>
        <fullName evidence="4">DUF3995 domain-containing protein</fullName>
    </recommendedName>
</protein>
<dbReference type="HOGENOM" id="CLU_113739_0_0_0"/>
<keyword evidence="3" id="KW-1185">Reference proteome</keyword>
<dbReference type="KEGG" id="sti:Sthe_0717"/>
<dbReference type="STRING" id="479434.Sthe_0717"/>
<dbReference type="InterPro" id="IPR025058">
    <property type="entry name" value="DUF3995"/>
</dbReference>
<dbReference type="EMBL" id="CP001823">
    <property type="protein sequence ID" value="ACZ38154.1"/>
    <property type="molecule type" value="Genomic_DNA"/>
</dbReference>
<sequence length="180" mass="19003">MALSPPGRPPRSWLDGVGYAACAWALIFSAQSFYHAAGGTAGAETIGPAIAEPVLAREPLWVAAMWITGGLKVAAALLALALVRPWGRLLPRRLLLMAGWGAVAVMAVYEGAASLVQHALMVAGVIDIPAGLGATAARWHLALWDPWWLLGGILFGLATWRYQRRDQDGSAPVPPGPHSE</sequence>
<keyword evidence="1" id="KW-0472">Membrane</keyword>
<dbReference type="AlphaFoldDB" id="D1C1N7"/>
<keyword evidence="1" id="KW-0812">Transmembrane</keyword>
<evidence type="ECO:0000313" key="3">
    <source>
        <dbReference type="Proteomes" id="UP000002027"/>
    </source>
</evidence>
<keyword evidence="1" id="KW-1133">Transmembrane helix</keyword>
<gene>
    <name evidence="2" type="ordered locus">Sthe_0717</name>
</gene>
<dbReference type="RefSeq" id="WP_012871201.1">
    <property type="nucleotide sequence ID" value="NC_013523.1"/>
</dbReference>
<feature type="transmembrane region" description="Helical" evidence="1">
    <location>
        <begin position="95"/>
        <end position="121"/>
    </location>
</feature>
<dbReference type="eggNOG" id="ENOG50326GC">
    <property type="taxonomic scope" value="Bacteria"/>
</dbReference>
<feature type="transmembrane region" description="Helical" evidence="1">
    <location>
        <begin position="12"/>
        <end position="34"/>
    </location>
</feature>
<organism evidence="2 3">
    <name type="scientific">Sphaerobacter thermophilus (strain ATCC 49802 / DSM 20745 / KCCM 41009 / NCIMB 13125 / S 6022)</name>
    <dbReference type="NCBI Taxonomy" id="479434"/>
    <lineage>
        <taxon>Bacteria</taxon>
        <taxon>Pseudomonadati</taxon>
        <taxon>Thermomicrobiota</taxon>
        <taxon>Thermomicrobia</taxon>
        <taxon>Sphaerobacterales</taxon>
        <taxon>Sphaerobacterineae</taxon>
        <taxon>Sphaerobacteraceae</taxon>
        <taxon>Sphaerobacter</taxon>
    </lineage>
</organism>
<evidence type="ECO:0000313" key="2">
    <source>
        <dbReference type="EMBL" id="ACZ38154.1"/>
    </source>
</evidence>
<dbReference type="Pfam" id="PF13160">
    <property type="entry name" value="DUF3995"/>
    <property type="match status" value="1"/>
</dbReference>
<reference evidence="3" key="1">
    <citation type="submission" date="2009-11" db="EMBL/GenBank/DDBJ databases">
        <title>The complete chromosome 1 of Sphaerobacter thermophilus DSM 20745.</title>
        <authorList>
            <person name="Lucas S."/>
            <person name="Copeland A."/>
            <person name="Lapidus A."/>
            <person name="Glavina del Rio T."/>
            <person name="Dalin E."/>
            <person name="Tice H."/>
            <person name="Bruce D."/>
            <person name="Goodwin L."/>
            <person name="Pitluck S."/>
            <person name="Kyrpides N."/>
            <person name="Mavromatis K."/>
            <person name="Ivanova N."/>
            <person name="Mikhailova N."/>
            <person name="LaButti K.M."/>
            <person name="Clum A."/>
            <person name="Sun H.I."/>
            <person name="Brettin T."/>
            <person name="Detter J.C."/>
            <person name="Han C."/>
            <person name="Larimer F."/>
            <person name="Land M."/>
            <person name="Hauser L."/>
            <person name="Markowitz V."/>
            <person name="Cheng J.F."/>
            <person name="Hugenholtz P."/>
            <person name="Woyke T."/>
            <person name="Wu D."/>
            <person name="Steenblock K."/>
            <person name="Schneider S."/>
            <person name="Pukall R."/>
            <person name="Goeker M."/>
            <person name="Klenk H.P."/>
            <person name="Eisen J.A."/>
        </authorList>
    </citation>
    <scope>NUCLEOTIDE SEQUENCE [LARGE SCALE GENOMIC DNA]</scope>
    <source>
        <strain evidence="3">ATCC 49802 / DSM 20745 / S 6022</strain>
    </source>
</reference>
<accession>D1C1N7</accession>
<feature type="transmembrane region" description="Helical" evidence="1">
    <location>
        <begin position="141"/>
        <end position="160"/>
    </location>
</feature>
<dbReference type="OrthoDB" id="2881403at2"/>
<evidence type="ECO:0008006" key="4">
    <source>
        <dbReference type="Google" id="ProtNLM"/>
    </source>
</evidence>
<feature type="transmembrane region" description="Helical" evidence="1">
    <location>
        <begin position="60"/>
        <end position="83"/>
    </location>
</feature>
<reference evidence="2 3" key="2">
    <citation type="journal article" date="2010" name="Stand. Genomic Sci.">
        <title>Complete genome sequence of Desulfohalobium retbaense type strain (HR(100)).</title>
        <authorList>
            <person name="Spring S."/>
            <person name="Nolan M."/>
            <person name="Lapidus A."/>
            <person name="Glavina Del Rio T."/>
            <person name="Copeland A."/>
            <person name="Tice H."/>
            <person name="Cheng J.F."/>
            <person name="Lucas S."/>
            <person name="Land M."/>
            <person name="Chen F."/>
            <person name="Bruce D."/>
            <person name="Goodwin L."/>
            <person name="Pitluck S."/>
            <person name="Ivanova N."/>
            <person name="Mavromatis K."/>
            <person name="Mikhailova N."/>
            <person name="Pati A."/>
            <person name="Chen A."/>
            <person name="Palaniappan K."/>
            <person name="Hauser L."/>
            <person name="Chang Y.J."/>
            <person name="Jeffries C.D."/>
            <person name="Munk C."/>
            <person name="Kiss H."/>
            <person name="Chain P."/>
            <person name="Han C."/>
            <person name="Brettin T."/>
            <person name="Detter J.C."/>
            <person name="Schuler E."/>
            <person name="Goker M."/>
            <person name="Rohde M."/>
            <person name="Bristow J."/>
            <person name="Eisen J.A."/>
            <person name="Markowitz V."/>
            <person name="Hugenholtz P."/>
            <person name="Kyrpides N.C."/>
            <person name="Klenk H.P."/>
        </authorList>
    </citation>
    <scope>NUCLEOTIDE SEQUENCE [LARGE SCALE GENOMIC DNA]</scope>
    <source>
        <strain evidence="3">ATCC 49802 / DSM 20745 / S 6022</strain>
    </source>
</reference>
<evidence type="ECO:0000256" key="1">
    <source>
        <dbReference type="SAM" id="Phobius"/>
    </source>
</evidence>
<dbReference type="Proteomes" id="UP000002027">
    <property type="component" value="Chromosome 1"/>
</dbReference>
<name>D1C1N7_SPHTD</name>
<dbReference type="InParanoid" id="D1C1N7"/>
<proteinExistence type="predicted"/>